<evidence type="ECO:0000256" key="1">
    <source>
        <dbReference type="ARBA" id="ARBA00004651"/>
    </source>
</evidence>
<dbReference type="PANTHER" id="PTHR23517:SF15">
    <property type="entry name" value="PROTON-DEPENDENT OLIGOPEPTIDE FAMILY TRANSPORT PROTEIN"/>
    <property type="match status" value="1"/>
</dbReference>
<gene>
    <name evidence="8" type="primary">dtpT_1</name>
    <name evidence="8" type="ORF">ERS852423_00467</name>
</gene>
<feature type="transmembrane region" description="Helical" evidence="7">
    <location>
        <begin position="358"/>
        <end position="379"/>
    </location>
</feature>
<keyword evidence="3" id="KW-1003">Cell membrane</keyword>
<feature type="transmembrane region" description="Helical" evidence="7">
    <location>
        <begin position="176"/>
        <end position="196"/>
    </location>
</feature>
<keyword evidence="6 7" id="KW-0472">Membrane</keyword>
<dbReference type="GO" id="GO:1904680">
    <property type="term" value="F:peptide transmembrane transporter activity"/>
    <property type="evidence" value="ECO:0007669"/>
    <property type="project" value="InterPro"/>
</dbReference>
<dbReference type="InterPro" id="IPR050171">
    <property type="entry name" value="MFS_Transporters"/>
</dbReference>
<evidence type="ECO:0000256" key="6">
    <source>
        <dbReference type="ARBA" id="ARBA00023136"/>
    </source>
</evidence>
<accession>A0A173WWI4</accession>
<organism evidence="8 9">
    <name type="scientific">Dorea longicatena</name>
    <dbReference type="NCBI Taxonomy" id="88431"/>
    <lineage>
        <taxon>Bacteria</taxon>
        <taxon>Bacillati</taxon>
        <taxon>Bacillota</taxon>
        <taxon>Clostridia</taxon>
        <taxon>Lachnospirales</taxon>
        <taxon>Lachnospiraceae</taxon>
        <taxon>Dorea</taxon>
    </lineage>
</organism>
<comment type="subcellular location">
    <subcellularLocation>
        <location evidence="1">Cell membrane</location>
        <topology evidence="1">Multi-pass membrane protein</topology>
    </subcellularLocation>
</comment>
<evidence type="ECO:0000313" key="9">
    <source>
        <dbReference type="Proteomes" id="UP000095439"/>
    </source>
</evidence>
<feature type="transmembrane region" description="Helical" evidence="7">
    <location>
        <begin position="423"/>
        <end position="444"/>
    </location>
</feature>
<dbReference type="InterPro" id="IPR036259">
    <property type="entry name" value="MFS_trans_sf"/>
</dbReference>
<dbReference type="GO" id="GO:0005886">
    <property type="term" value="C:plasma membrane"/>
    <property type="evidence" value="ECO:0007669"/>
    <property type="project" value="UniProtKB-SubCell"/>
</dbReference>
<sequence>MENTKKKLPFGFYVCCLTYSFERLAYYAAKWGLTIFIAATAANGGLGLDKSVGAAMSSNLVAFTYITPIIGGYIADRWISPRILVPVGEILMGLGYLCAWRATEANGIAMLWAMIILVSIGTGFFKGNVSGINGRLFPLADQDELDTVFNLQYMFVNIGSFCGTTFLSLVGKSAGYRTMFLVCGIFLFIDCVWWFVGMKSFGEAGKKPFLVDNRTENVDKADKEKDNAPLTKLEKNRVIAICIVTLFSGIFWLIWYMAYMPVYYEFGPVSEAGLGWANWNIGSFEMPTAWFDSMNGLLCIILCPVFAGIWAKMRQRPQGDWGMFTKTAIGIIVLGLCTASMVLAAIISGQGTKDPVGIWVIILAAVCMTVGEVIFSPLGNSFISKYAPKKLLGTMLGVWPLIIFFSGKAYGPLYNWLENFDFIKAYGAVTIIIIACGVIMLAFTKKFDQMVEGK</sequence>
<evidence type="ECO:0000313" key="8">
    <source>
        <dbReference type="EMBL" id="CUN43841.1"/>
    </source>
</evidence>
<protein>
    <submittedName>
        <fullName evidence="8">Di-/tripeptide transporter</fullName>
    </submittedName>
</protein>
<dbReference type="Pfam" id="PF07690">
    <property type="entry name" value="MFS_1"/>
    <property type="match status" value="1"/>
</dbReference>
<dbReference type="EMBL" id="CYYY01000001">
    <property type="protein sequence ID" value="CUN43841.1"/>
    <property type="molecule type" value="Genomic_DNA"/>
</dbReference>
<dbReference type="InterPro" id="IPR011701">
    <property type="entry name" value="MFS"/>
</dbReference>
<dbReference type="Gene3D" id="1.20.1250.20">
    <property type="entry name" value="MFS general substrate transporter like domains"/>
    <property type="match status" value="2"/>
</dbReference>
<evidence type="ECO:0000256" key="2">
    <source>
        <dbReference type="ARBA" id="ARBA00022448"/>
    </source>
</evidence>
<dbReference type="InterPro" id="IPR005279">
    <property type="entry name" value="Dipep/tripep_permease"/>
</dbReference>
<feature type="transmembrane region" description="Helical" evidence="7">
    <location>
        <begin position="148"/>
        <end position="170"/>
    </location>
</feature>
<feature type="transmembrane region" description="Helical" evidence="7">
    <location>
        <begin position="238"/>
        <end position="258"/>
    </location>
</feature>
<name>A0A173WWI4_9FIRM</name>
<dbReference type="Proteomes" id="UP000095439">
    <property type="component" value="Unassembled WGS sequence"/>
</dbReference>
<feature type="transmembrane region" description="Helical" evidence="7">
    <location>
        <begin position="323"/>
        <end position="346"/>
    </location>
</feature>
<dbReference type="PANTHER" id="PTHR23517">
    <property type="entry name" value="RESISTANCE PROTEIN MDTM, PUTATIVE-RELATED-RELATED"/>
    <property type="match status" value="1"/>
</dbReference>
<feature type="transmembrane region" description="Helical" evidence="7">
    <location>
        <begin position="83"/>
        <end position="102"/>
    </location>
</feature>
<dbReference type="SUPFAM" id="SSF103473">
    <property type="entry name" value="MFS general substrate transporter"/>
    <property type="match status" value="1"/>
</dbReference>
<feature type="transmembrane region" description="Helical" evidence="7">
    <location>
        <begin position="293"/>
        <end position="311"/>
    </location>
</feature>
<evidence type="ECO:0000256" key="5">
    <source>
        <dbReference type="ARBA" id="ARBA00022989"/>
    </source>
</evidence>
<dbReference type="AlphaFoldDB" id="A0A173WWI4"/>
<evidence type="ECO:0000256" key="3">
    <source>
        <dbReference type="ARBA" id="ARBA00022475"/>
    </source>
</evidence>
<keyword evidence="4 7" id="KW-0812">Transmembrane</keyword>
<feature type="transmembrane region" description="Helical" evidence="7">
    <location>
        <begin position="52"/>
        <end position="71"/>
    </location>
</feature>
<dbReference type="GO" id="GO:0015833">
    <property type="term" value="P:peptide transport"/>
    <property type="evidence" value="ECO:0007669"/>
    <property type="project" value="InterPro"/>
</dbReference>
<dbReference type="CDD" id="cd17346">
    <property type="entry name" value="MFS_DtpA_like"/>
    <property type="match status" value="1"/>
</dbReference>
<evidence type="ECO:0000256" key="4">
    <source>
        <dbReference type="ARBA" id="ARBA00022692"/>
    </source>
</evidence>
<keyword evidence="2" id="KW-0813">Transport</keyword>
<dbReference type="RefSeq" id="WP_055180380.1">
    <property type="nucleotide sequence ID" value="NZ_CABIWY010000001.1"/>
</dbReference>
<keyword evidence="5 7" id="KW-1133">Transmembrane helix</keyword>
<evidence type="ECO:0000256" key="7">
    <source>
        <dbReference type="SAM" id="Phobius"/>
    </source>
</evidence>
<reference evidence="8 9" key="1">
    <citation type="submission" date="2015-09" db="EMBL/GenBank/DDBJ databases">
        <authorList>
            <consortium name="Pathogen Informatics"/>
        </authorList>
    </citation>
    <scope>NUCLEOTIDE SEQUENCE [LARGE SCALE GENOMIC DNA]</scope>
    <source>
        <strain evidence="8 9">2789STDY5608866</strain>
    </source>
</reference>
<feature type="transmembrane region" description="Helical" evidence="7">
    <location>
        <begin position="27"/>
        <end position="46"/>
    </location>
</feature>
<feature type="transmembrane region" description="Helical" evidence="7">
    <location>
        <begin position="108"/>
        <end position="127"/>
    </location>
</feature>
<proteinExistence type="predicted"/>
<feature type="transmembrane region" description="Helical" evidence="7">
    <location>
        <begin position="391"/>
        <end position="411"/>
    </location>
</feature>